<dbReference type="InterPro" id="IPR036864">
    <property type="entry name" value="Zn2-C6_fun-type_DNA-bd_sf"/>
</dbReference>
<dbReference type="EMBL" id="AP024416">
    <property type="protein sequence ID" value="BCR84520.1"/>
    <property type="molecule type" value="Genomic_DNA"/>
</dbReference>
<feature type="region of interest" description="Disordered" evidence="5">
    <location>
        <begin position="101"/>
        <end position="178"/>
    </location>
</feature>
<evidence type="ECO:0000256" key="3">
    <source>
        <dbReference type="ARBA" id="ARBA00023163"/>
    </source>
</evidence>
<keyword evidence="8" id="KW-1185">Reference proteome</keyword>
<feature type="compositionally biased region" description="Polar residues" evidence="5">
    <location>
        <begin position="143"/>
        <end position="159"/>
    </location>
</feature>
<keyword evidence="3" id="KW-0804">Transcription</keyword>
<evidence type="ECO:0000313" key="7">
    <source>
        <dbReference type="EMBL" id="BCR84520.1"/>
    </source>
</evidence>
<feature type="domain" description="Zn(2)-C6 fungal-type" evidence="6">
    <location>
        <begin position="38"/>
        <end position="69"/>
    </location>
</feature>
<dbReference type="GO" id="GO:0003677">
    <property type="term" value="F:DNA binding"/>
    <property type="evidence" value="ECO:0007669"/>
    <property type="project" value="UniProtKB-KW"/>
</dbReference>
<dbReference type="InterPro" id="IPR053178">
    <property type="entry name" value="Osmoadaptation_assoc"/>
</dbReference>
<evidence type="ECO:0000259" key="6">
    <source>
        <dbReference type="PROSITE" id="PS50048"/>
    </source>
</evidence>
<organism evidence="7 8">
    <name type="scientific">Aspergillus chevalieri</name>
    <name type="common">Eurotium chevalieri</name>
    <dbReference type="NCBI Taxonomy" id="182096"/>
    <lineage>
        <taxon>Eukaryota</taxon>
        <taxon>Fungi</taxon>
        <taxon>Dikarya</taxon>
        <taxon>Ascomycota</taxon>
        <taxon>Pezizomycotina</taxon>
        <taxon>Eurotiomycetes</taxon>
        <taxon>Eurotiomycetidae</taxon>
        <taxon>Eurotiales</taxon>
        <taxon>Aspergillaceae</taxon>
        <taxon>Aspergillus</taxon>
        <taxon>Aspergillus subgen. Aspergillus</taxon>
    </lineage>
</organism>
<evidence type="ECO:0000313" key="8">
    <source>
        <dbReference type="Proteomes" id="UP000637239"/>
    </source>
</evidence>
<dbReference type="PROSITE" id="PS00463">
    <property type="entry name" value="ZN2_CY6_FUNGAL_1"/>
    <property type="match status" value="1"/>
</dbReference>
<dbReference type="GeneID" id="66978879"/>
<reference evidence="7" key="2">
    <citation type="submission" date="2021-02" db="EMBL/GenBank/DDBJ databases">
        <title>Aspergillus chevalieri M1 genome sequence.</title>
        <authorList>
            <person name="Kadooka C."/>
            <person name="Mori K."/>
            <person name="Futagami T."/>
        </authorList>
    </citation>
    <scope>NUCLEOTIDE SEQUENCE</scope>
    <source>
        <strain evidence="7">M1</strain>
    </source>
</reference>
<dbReference type="Gene3D" id="4.10.240.10">
    <property type="entry name" value="Zn(2)-C6 fungal-type DNA-binding domain"/>
    <property type="match status" value="1"/>
</dbReference>
<sequence>MADGAGSSQEKEDDKDQFGAAEPARKNNARKKTRPTYSCLQCHKRKVKCDRVKPCGACCLRGTPSECEYGNSKQDRQFIEQSTVIENLLQSCETLKQELEETRRQAKLPPVKQEDETPFPHNVDSFDAGSSGKLGQRRALVHSGTQTDSQSHSLPSSPATILRKASSPQDLQKEKKNLSDPTLARALIELFVERLIREFSPANASNFGGTIRLRQAADMRVFSPMLCNAFEAASLTFAGSRQQNRSLEMVGHARYIRVLRQLQSALYHPEKSQATDALTVVLLSTIIEAFKQSSKDSILKHQLGGLQLLQSRTPYRHRYGLERSLFVDLRLYWVTAAIALRKPTFLASREWLTVPWLGDSAPKDILHRVLDIAVDIPAYLSEVDTFTSMLKNATASTELIALQTTIWDKATEIEGRLQLWETTCVRPYPDGGPWEALEPIPVADFPVFECRDLSSLEIFTPRDLVYPDLLLATSMCYFWAMRLMISSTDGGLPSILTMQDRYKSACNICRSMKYYVQNIPGSLVSRMIFVLQTAYGSFADGTIEKQFVRDLFLYIGRRFQFPVFSKQPTSQAND</sequence>
<dbReference type="GO" id="GO:0008270">
    <property type="term" value="F:zinc ion binding"/>
    <property type="evidence" value="ECO:0007669"/>
    <property type="project" value="InterPro"/>
</dbReference>
<proteinExistence type="predicted"/>
<name>A0A7R7VGX3_ASPCH</name>
<protein>
    <recommendedName>
        <fullName evidence="6">Zn(2)-C6 fungal-type domain-containing protein</fullName>
    </recommendedName>
</protein>
<dbReference type="CDD" id="cd00067">
    <property type="entry name" value="GAL4"/>
    <property type="match status" value="1"/>
</dbReference>
<feature type="region of interest" description="Disordered" evidence="5">
    <location>
        <begin position="1"/>
        <end position="36"/>
    </location>
</feature>
<reference evidence="7" key="1">
    <citation type="submission" date="2021-01" db="EMBL/GenBank/DDBJ databases">
        <authorList>
            <consortium name="Aspergillus chevalieri M1 genome sequencing consortium"/>
            <person name="Kazuki M."/>
            <person name="Futagami T."/>
        </authorList>
    </citation>
    <scope>NUCLEOTIDE SEQUENCE</scope>
    <source>
        <strain evidence="7">M1</strain>
    </source>
</reference>
<dbReference type="Proteomes" id="UP000637239">
    <property type="component" value="Chromosome 1"/>
</dbReference>
<dbReference type="GO" id="GO:0000981">
    <property type="term" value="F:DNA-binding transcription factor activity, RNA polymerase II-specific"/>
    <property type="evidence" value="ECO:0007669"/>
    <property type="project" value="InterPro"/>
</dbReference>
<evidence type="ECO:0000256" key="4">
    <source>
        <dbReference type="ARBA" id="ARBA00023242"/>
    </source>
</evidence>
<keyword evidence="1" id="KW-0805">Transcription regulation</keyword>
<keyword evidence="2" id="KW-0238">DNA-binding</keyword>
<keyword evidence="4" id="KW-0539">Nucleus</keyword>
<dbReference type="PANTHER" id="PTHR38111">
    <property type="entry name" value="ZN(2)-C6 FUNGAL-TYPE DOMAIN-CONTAINING PROTEIN-RELATED"/>
    <property type="match status" value="1"/>
</dbReference>
<evidence type="ECO:0000256" key="2">
    <source>
        <dbReference type="ARBA" id="ARBA00023125"/>
    </source>
</evidence>
<evidence type="ECO:0000256" key="5">
    <source>
        <dbReference type="SAM" id="MobiDB-lite"/>
    </source>
</evidence>
<dbReference type="Pfam" id="PF00172">
    <property type="entry name" value="Zn_clus"/>
    <property type="match status" value="1"/>
</dbReference>
<dbReference type="SMART" id="SM00066">
    <property type="entry name" value="GAL4"/>
    <property type="match status" value="1"/>
</dbReference>
<dbReference type="SUPFAM" id="SSF57701">
    <property type="entry name" value="Zn2/Cys6 DNA-binding domain"/>
    <property type="match status" value="1"/>
</dbReference>
<gene>
    <name evidence="7" type="ORF">ACHE_11922A</name>
</gene>
<dbReference type="PANTHER" id="PTHR38111:SF2">
    <property type="entry name" value="FINGER DOMAIN PROTEIN, PUTATIVE (AFU_ORTHOLOGUE AFUA_1G01560)-RELATED"/>
    <property type="match status" value="1"/>
</dbReference>
<dbReference type="RefSeq" id="XP_043133042.1">
    <property type="nucleotide sequence ID" value="XM_043276545.1"/>
</dbReference>
<dbReference type="KEGG" id="ache:ACHE_11922A"/>
<dbReference type="PROSITE" id="PS50048">
    <property type="entry name" value="ZN2_CY6_FUNGAL_2"/>
    <property type="match status" value="1"/>
</dbReference>
<accession>A0A7R7VGX3</accession>
<evidence type="ECO:0000256" key="1">
    <source>
        <dbReference type="ARBA" id="ARBA00023015"/>
    </source>
</evidence>
<dbReference type="InterPro" id="IPR001138">
    <property type="entry name" value="Zn2Cys6_DnaBD"/>
</dbReference>
<dbReference type="AlphaFoldDB" id="A0A7R7VGX3"/>